<comment type="caution">
    <text evidence="8">The sequence shown here is derived from an EMBL/GenBank/DDBJ whole genome shotgun (WGS) entry which is preliminary data.</text>
</comment>
<sequence>MKGLGLTGAGLGAASAVTPLVHDLDELASTYIGESAHPWWVKEREHGNPTVEVDWDMLTPSFSISTGVDGMSYPGPYPAYMIHKDSILNPSHMDPDKPGFKMQDYALLMGASQLAHYDTSVDFFLGPPAAGLQKNNQDPYPDAWPDWGWPDEPKFKKVPRWSGTPEEANRMIRAAAYCYGAHAVGFLAVDDKVKKLTFADAIKWEDCDKQYYTGELVSPGPALKFPTRVAVIPNKCKWVIVLQVTQPYDTSRLLNNLDEFGRGPIAEAGTCMGYNQNHIVMRRMQAFLKVLGYIGAGNAIPYNTGAGALAGLNEIGRHALGISPTLGSAYRVNITLFTDLPVEPTPPIDAGLMRFCKTCNVCADLCPNEAINKEKEPTWEQPPTKLGRPEYGIPAGTKNTWTRYGVKHWPVDYVRCQTCPYCQMYCVFSQQNFAITHNMIKAVASNTSMFNSFFASMDRYFGYDDVNSDYTEWWDRDLNKNPSGITYAQLLGH</sequence>
<dbReference type="InterPro" id="IPR017896">
    <property type="entry name" value="4Fe4S_Fe-S-bd"/>
</dbReference>
<dbReference type="InterPro" id="IPR012832">
    <property type="entry name" value="RDH"/>
</dbReference>
<dbReference type="Gene3D" id="3.30.70.3270">
    <property type="match status" value="1"/>
</dbReference>
<keyword evidence="6" id="KW-0472">Membrane</keyword>
<evidence type="ECO:0000256" key="6">
    <source>
        <dbReference type="ARBA" id="ARBA00023136"/>
    </source>
</evidence>
<dbReference type="GO" id="GO:0030313">
    <property type="term" value="C:cell envelope"/>
    <property type="evidence" value="ECO:0007669"/>
    <property type="project" value="UniProtKB-SubCell"/>
</dbReference>
<dbReference type="Proteomes" id="UP000053577">
    <property type="component" value="Unassembled WGS sequence"/>
</dbReference>
<comment type="subcellular location">
    <subcellularLocation>
        <location evidence="1">Cell envelope</location>
    </subcellularLocation>
</comment>
<accession>A0A0V8M2Z5</accession>
<evidence type="ECO:0000313" key="8">
    <source>
        <dbReference type="EMBL" id="KSV18127.1"/>
    </source>
</evidence>
<dbReference type="PANTHER" id="PTHR42827:SF1">
    <property type="entry name" value="IRON-SULFUR CLUSTER-BINDING PROTEIN"/>
    <property type="match status" value="1"/>
</dbReference>
<evidence type="ECO:0000256" key="3">
    <source>
        <dbReference type="ARBA" id="ARBA00022729"/>
    </source>
</evidence>
<keyword evidence="5" id="KW-0411">Iron-sulfur</keyword>
<keyword evidence="2" id="KW-0479">Metal-binding</keyword>
<keyword evidence="3" id="KW-0732">Signal</keyword>
<dbReference type="PROSITE" id="PS00198">
    <property type="entry name" value="4FE4S_FER_1"/>
    <property type="match status" value="1"/>
</dbReference>
<dbReference type="GO" id="GO:0046872">
    <property type="term" value="F:metal ion binding"/>
    <property type="evidence" value="ECO:0007669"/>
    <property type="project" value="UniProtKB-KW"/>
</dbReference>
<dbReference type="Pfam" id="PF13486">
    <property type="entry name" value="Dehalogenase"/>
    <property type="match status" value="1"/>
</dbReference>
<dbReference type="PATRIC" id="fig|61435.5.peg.1105"/>
<evidence type="ECO:0000256" key="4">
    <source>
        <dbReference type="ARBA" id="ARBA00023004"/>
    </source>
</evidence>
<evidence type="ECO:0000256" key="2">
    <source>
        <dbReference type="ARBA" id="ARBA00022723"/>
    </source>
</evidence>
<dbReference type="GO" id="GO:0051536">
    <property type="term" value="F:iron-sulfur cluster binding"/>
    <property type="evidence" value="ECO:0007669"/>
    <property type="project" value="UniProtKB-KW"/>
</dbReference>
<evidence type="ECO:0000313" key="9">
    <source>
        <dbReference type="Proteomes" id="UP000053577"/>
    </source>
</evidence>
<reference evidence="8 9" key="1">
    <citation type="journal article" date="2015" name="Sci. Rep.">
        <title>A comparative genomics and reductive dehalogenase gene transcription study of two chloroethene-respiring bacteria, Dehalococcoides mccartyi strains MB and 11a.</title>
        <authorList>
            <person name="Low A."/>
            <person name="Shen Z."/>
            <person name="Cheng D."/>
            <person name="Rogers M.J."/>
            <person name="Lee P.K."/>
            <person name="He J."/>
        </authorList>
    </citation>
    <scope>NUCLEOTIDE SEQUENCE [LARGE SCALE GENOMIC DNA]</scope>
    <source>
        <strain evidence="8 9">MB</strain>
    </source>
</reference>
<keyword evidence="4" id="KW-0408">Iron</keyword>
<name>A0A0V8M2Z5_9CHLR</name>
<dbReference type="NCBIfam" id="TIGR02486">
    <property type="entry name" value="RDH"/>
    <property type="match status" value="1"/>
</dbReference>
<dbReference type="SUPFAM" id="SSF54862">
    <property type="entry name" value="4Fe-4S ferredoxins"/>
    <property type="match status" value="1"/>
</dbReference>
<dbReference type="AlphaFoldDB" id="A0A0V8M2Z5"/>
<evidence type="ECO:0000256" key="1">
    <source>
        <dbReference type="ARBA" id="ARBA00004196"/>
    </source>
</evidence>
<dbReference type="PROSITE" id="PS51379">
    <property type="entry name" value="4FE4S_FER_2"/>
    <property type="match status" value="1"/>
</dbReference>
<organism evidence="8 9">
    <name type="scientific">Dehalococcoides mccartyi</name>
    <dbReference type="NCBI Taxonomy" id="61435"/>
    <lineage>
        <taxon>Bacteria</taxon>
        <taxon>Bacillati</taxon>
        <taxon>Chloroflexota</taxon>
        <taxon>Dehalococcoidia</taxon>
        <taxon>Dehalococcoidales</taxon>
        <taxon>Dehalococcoidaceae</taxon>
        <taxon>Dehalococcoides</taxon>
    </lineage>
</organism>
<protein>
    <recommendedName>
        <fullName evidence="7">4Fe-4S ferredoxin-type domain-containing protein</fullName>
    </recommendedName>
</protein>
<dbReference type="PANTHER" id="PTHR42827">
    <property type="entry name" value="IRON-SULFUR CLUSTER-BINDING PROTEIN-RELATED"/>
    <property type="match status" value="1"/>
</dbReference>
<dbReference type="InterPro" id="IPR028894">
    <property type="entry name" value="RDH_dom"/>
</dbReference>
<dbReference type="EMBL" id="JGYD01000018">
    <property type="protein sequence ID" value="KSV18127.1"/>
    <property type="molecule type" value="Genomic_DNA"/>
</dbReference>
<evidence type="ECO:0000259" key="7">
    <source>
        <dbReference type="PROSITE" id="PS51379"/>
    </source>
</evidence>
<dbReference type="InterPro" id="IPR017900">
    <property type="entry name" value="4Fe4S_Fe_S_CS"/>
</dbReference>
<proteinExistence type="predicted"/>
<gene>
    <name evidence="8" type="ORF">DA01_05580</name>
</gene>
<evidence type="ECO:0000256" key="5">
    <source>
        <dbReference type="ARBA" id="ARBA00023014"/>
    </source>
</evidence>
<feature type="domain" description="4Fe-4S ferredoxin-type" evidence="7">
    <location>
        <begin position="344"/>
        <end position="376"/>
    </location>
</feature>